<keyword evidence="7 12" id="KW-0256">Endoplasmic reticulum</keyword>
<comment type="subcellular location">
    <subcellularLocation>
        <location evidence="2 12">Endoplasmic reticulum membrane</location>
    </subcellularLocation>
</comment>
<feature type="domain" description="Glycosyl transferase family 1" evidence="13">
    <location>
        <begin position="229"/>
        <end position="413"/>
    </location>
</feature>
<keyword evidence="16" id="KW-1185">Reference proteome</keyword>
<keyword evidence="8 12" id="KW-1133">Transmembrane helix</keyword>
<accession>A0AA38VFQ5</accession>
<keyword evidence="5 12" id="KW-0808">Transferase</keyword>
<dbReference type="GO" id="GO:0005789">
    <property type="term" value="C:endoplasmic reticulum membrane"/>
    <property type="evidence" value="ECO:0007669"/>
    <property type="project" value="UniProtKB-SubCell"/>
</dbReference>
<evidence type="ECO:0000256" key="10">
    <source>
        <dbReference type="ARBA" id="ARBA00045103"/>
    </source>
</evidence>
<comment type="catalytic activity">
    <reaction evidence="11 12">
        <text>an alpha-D-Man-(1-&gt;3)-beta-D-Man-(1-&gt;4)-beta-D-GlcNAc-(1-&gt;4)-alpha-D-GlcNAc-diphospho-di-trans,poly-cis-dolichol + GDP-alpha-D-mannose = an alpha-D-Man-(1-&gt;3)-[alpha-D-Man-(1-&gt;6)]-beta-D-Man-(1-&gt;4)-beta-D-GlcNAc-(1-&gt;4)-alpha-D-GlcNAc-diphospho-di-trans,poly-cis-dolichol + GDP + H(+)</text>
        <dbReference type="Rhea" id="RHEA:29519"/>
        <dbReference type="Rhea" id="RHEA-COMP:19513"/>
        <dbReference type="Rhea" id="RHEA-COMP:19515"/>
        <dbReference type="ChEBI" id="CHEBI:15378"/>
        <dbReference type="ChEBI" id="CHEBI:57527"/>
        <dbReference type="ChEBI" id="CHEBI:58189"/>
        <dbReference type="ChEBI" id="CHEBI:132510"/>
        <dbReference type="ChEBI" id="CHEBI:132511"/>
        <dbReference type="EC" id="2.4.1.257"/>
    </reaction>
    <physiologicalReaction direction="left-to-right" evidence="11 12">
        <dbReference type="Rhea" id="RHEA:29520"/>
    </physiologicalReaction>
</comment>
<dbReference type="Pfam" id="PF00534">
    <property type="entry name" value="Glycos_transf_1"/>
    <property type="match status" value="1"/>
</dbReference>
<keyword evidence="6 12" id="KW-0812">Transmembrane</keyword>
<dbReference type="InterPro" id="IPR027054">
    <property type="entry name" value="ALG2"/>
</dbReference>
<name>A0AA38VFQ5_9PEZI</name>
<dbReference type="InterPro" id="IPR028098">
    <property type="entry name" value="Glyco_trans_4-like_N"/>
</dbReference>
<evidence type="ECO:0000256" key="8">
    <source>
        <dbReference type="ARBA" id="ARBA00022989"/>
    </source>
</evidence>
<evidence type="ECO:0000256" key="6">
    <source>
        <dbReference type="ARBA" id="ARBA00022692"/>
    </source>
</evidence>
<evidence type="ECO:0000256" key="3">
    <source>
        <dbReference type="ARBA" id="ARBA00004922"/>
    </source>
</evidence>
<sequence>MSSQRPPTKNPGQKTVVFLHPDLGIGGAERLVVDAAVGLQSRGYKVVIFTSHCDPKHCFDEARDGTLDVRVRGNTLVPPSLLGRFSILCAIARQLHLILQIALFASELRSLSPTAFFVDQLSAGLPLLQLLAPKTPILFYCHFPDLLLVQGRQKWWKRVYRVPFDRWEQWSMSFADAVAVNSNFTKSVVARTWPALKERREFKVVYPAIDTSTDEQKDEAAEDAGPMWKDKRVILSINRFERKKDVGLAIRAYAGLPKEKRKGVRLVIAGGYDNRVQENVSYHRDLVALSDSLNLKSATTSTLITALNVPAETEVVFLLSVPHTLKQSLLRSASLLVYTPQNEHFGIVPLEAMLAGVPVLAADSGGPRETVVEGVTGWLRDPGKVEQWTGVMERALWGLSERERADMSRAGRERVTDNFAVDQMAKRLDDLFGEVEGQVRTRSGGVRGIMMVLGVMGLLMAVVGAWIAQSGIGMLKMLASDGK</sequence>
<evidence type="ECO:0000256" key="12">
    <source>
        <dbReference type="RuleBase" id="RU367136"/>
    </source>
</evidence>
<dbReference type="AlphaFoldDB" id="A0AA38VFQ5"/>
<dbReference type="InterPro" id="IPR001296">
    <property type="entry name" value="Glyco_trans_1"/>
</dbReference>
<feature type="transmembrane region" description="Helical" evidence="12">
    <location>
        <begin position="448"/>
        <end position="468"/>
    </location>
</feature>
<evidence type="ECO:0000256" key="1">
    <source>
        <dbReference type="ARBA" id="ARBA00003142"/>
    </source>
</evidence>
<evidence type="ECO:0000313" key="15">
    <source>
        <dbReference type="EMBL" id="KAJ9138571.1"/>
    </source>
</evidence>
<evidence type="ECO:0000256" key="7">
    <source>
        <dbReference type="ARBA" id="ARBA00022824"/>
    </source>
</evidence>
<dbReference type="Gene3D" id="3.40.50.2000">
    <property type="entry name" value="Glycogen Phosphorylase B"/>
    <property type="match status" value="2"/>
</dbReference>
<dbReference type="PANTHER" id="PTHR45918:SF1">
    <property type="entry name" value="ALPHA-1,3_1,6-MANNOSYLTRANSFERASE ALG2"/>
    <property type="match status" value="1"/>
</dbReference>
<dbReference type="EC" id="2.4.1.132" evidence="12"/>
<comment type="similarity">
    <text evidence="12">Belongs to the glycosyltransferase group 1 family.</text>
</comment>
<reference evidence="15" key="1">
    <citation type="submission" date="2022-07" db="EMBL/GenBank/DDBJ databases">
        <title>Fungi with potential for degradation of polypropylene.</title>
        <authorList>
            <person name="Gostincar C."/>
        </authorList>
    </citation>
    <scope>NUCLEOTIDE SEQUENCE</scope>
    <source>
        <strain evidence="15">EXF-13287</strain>
    </source>
</reference>
<protein>
    <recommendedName>
        <fullName evidence="12">Alpha-1,3/1,6-mannosyltransferase ALG2</fullName>
        <ecNumber evidence="12">2.4.1.132</ecNumber>
        <ecNumber evidence="12">2.4.1.257</ecNumber>
    </recommendedName>
    <alternativeName>
        <fullName evidence="12">GDP-Man:Man(1)GlcNAc(2)-PP-Dol alpha-1,3-mannosyltransferase</fullName>
    </alternativeName>
</protein>
<feature type="domain" description="Glycosyltransferase subfamily 4-like N-terminal" evidence="14">
    <location>
        <begin position="25"/>
        <end position="212"/>
    </location>
</feature>
<evidence type="ECO:0000259" key="14">
    <source>
        <dbReference type="Pfam" id="PF13439"/>
    </source>
</evidence>
<organism evidence="15 16">
    <name type="scientific">Coniochaeta hoffmannii</name>
    <dbReference type="NCBI Taxonomy" id="91930"/>
    <lineage>
        <taxon>Eukaryota</taxon>
        <taxon>Fungi</taxon>
        <taxon>Dikarya</taxon>
        <taxon>Ascomycota</taxon>
        <taxon>Pezizomycotina</taxon>
        <taxon>Sordariomycetes</taxon>
        <taxon>Sordariomycetidae</taxon>
        <taxon>Coniochaetales</taxon>
        <taxon>Coniochaetaceae</taxon>
        <taxon>Coniochaeta</taxon>
    </lineage>
</organism>
<dbReference type="GO" id="GO:0102704">
    <property type="term" value="F:GDP-Man:Man(2)GlcNAc(2)-PP-Dol alpha-1,6-mannosyltransferase activity"/>
    <property type="evidence" value="ECO:0007669"/>
    <property type="project" value="UniProtKB-UniRule"/>
</dbReference>
<evidence type="ECO:0000256" key="11">
    <source>
        <dbReference type="ARBA" id="ARBA00045104"/>
    </source>
</evidence>
<comment type="function">
    <text evidence="1 12">Mannosylates Man(2)GlcNAc(2)-dolichol diphosphate and Man(1)GlcNAc(2)-dolichol diphosphate to form Man(3)GlcNAc(2)-dolichol diphosphate.</text>
</comment>
<dbReference type="EC" id="2.4.1.257" evidence="12"/>
<comment type="caution">
    <text evidence="15">The sequence shown here is derived from an EMBL/GenBank/DDBJ whole genome shotgun (WGS) entry which is preliminary data.</text>
</comment>
<evidence type="ECO:0000259" key="13">
    <source>
        <dbReference type="Pfam" id="PF00534"/>
    </source>
</evidence>
<evidence type="ECO:0000256" key="9">
    <source>
        <dbReference type="ARBA" id="ARBA00023136"/>
    </source>
</evidence>
<comment type="pathway">
    <text evidence="3 12">Protein modification; protein glycosylation.</text>
</comment>
<keyword evidence="4 12" id="KW-0328">Glycosyltransferase</keyword>
<evidence type="ECO:0000256" key="4">
    <source>
        <dbReference type="ARBA" id="ARBA00022676"/>
    </source>
</evidence>
<keyword evidence="9 12" id="KW-0472">Membrane</keyword>
<dbReference type="CDD" id="cd03805">
    <property type="entry name" value="GT4_ALG2-like"/>
    <property type="match status" value="1"/>
</dbReference>
<dbReference type="PANTHER" id="PTHR45918">
    <property type="entry name" value="ALPHA-1,3/1,6-MANNOSYLTRANSFERASE ALG2"/>
    <property type="match status" value="1"/>
</dbReference>
<dbReference type="Pfam" id="PF13439">
    <property type="entry name" value="Glyco_transf_4"/>
    <property type="match status" value="1"/>
</dbReference>
<evidence type="ECO:0000313" key="16">
    <source>
        <dbReference type="Proteomes" id="UP001174691"/>
    </source>
</evidence>
<comment type="catalytic activity">
    <reaction evidence="10 12">
        <text>a beta-D-Man-(1-&gt;4)-beta-D-GlcNAc-(1-&gt;4)-alpha-D-GlcNAc-diphospho-di-trans,poly-cis-dolichol + GDP-alpha-D-mannose = an alpha-D-Man-(1-&gt;3)-beta-D-Man-(1-&gt;4)-beta-D-GlcNAc-(1-&gt;4)-alpha-D-GlcNAc-diphospho-di-trans,poly-cis-dolichol + GDP + H(+)</text>
        <dbReference type="Rhea" id="RHEA:29515"/>
        <dbReference type="Rhea" id="RHEA-COMP:19511"/>
        <dbReference type="Rhea" id="RHEA-COMP:19513"/>
        <dbReference type="ChEBI" id="CHEBI:15378"/>
        <dbReference type="ChEBI" id="CHEBI:57527"/>
        <dbReference type="ChEBI" id="CHEBI:58189"/>
        <dbReference type="ChEBI" id="CHEBI:58472"/>
        <dbReference type="ChEBI" id="CHEBI:132510"/>
        <dbReference type="EC" id="2.4.1.132"/>
    </reaction>
    <physiologicalReaction direction="left-to-right" evidence="10 12">
        <dbReference type="Rhea" id="RHEA:29516"/>
    </physiologicalReaction>
</comment>
<gene>
    <name evidence="15" type="ORF">NKR19_g7773</name>
</gene>
<proteinExistence type="inferred from homology"/>
<dbReference type="EMBL" id="JANBVN010000142">
    <property type="protein sequence ID" value="KAJ9138571.1"/>
    <property type="molecule type" value="Genomic_DNA"/>
</dbReference>
<dbReference type="GO" id="GO:0004378">
    <property type="term" value="F:GDP-Man:Man(1)GlcNAc(2)-PP-Dol alpha-1,3-mannosyltransferase activity"/>
    <property type="evidence" value="ECO:0007669"/>
    <property type="project" value="UniProtKB-UniRule"/>
</dbReference>
<dbReference type="SUPFAM" id="SSF53756">
    <property type="entry name" value="UDP-Glycosyltransferase/glycogen phosphorylase"/>
    <property type="match status" value="1"/>
</dbReference>
<evidence type="ECO:0000256" key="2">
    <source>
        <dbReference type="ARBA" id="ARBA00004586"/>
    </source>
</evidence>
<evidence type="ECO:0000256" key="5">
    <source>
        <dbReference type="ARBA" id="ARBA00022679"/>
    </source>
</evidence>
<dbReference type="Proteomes" id="UP001174691">
    <property type="component" value="Unassembled WGS sequence"/>
</dbReference>